<dbReference type="Gene3D" id="3.30.70.260">
    <property type="match status" value="1"/>
</dbReference>
<protein>
    <recommendedName>
        <fullName evidence="1">ribose-5-phosphate isomerase</fullName>
        <ecNumber evidence="1">5.3.1.6</ecNumber>
    </recommendedName>
    <alternativeName>
        <fullName evidence="3">Phosphoriboisomerase</fullName>
    </alternativeName>
</protein>
<dbReference type="Pfam" id="PF06026">
    <property type="entry name" value="Rib_5-P_isom_A"/>
    <property type="match status" value="1"/>
</dbReference>
<dbReference type="GO" id="GO:0016853">
    <property type="term" value="F:isomerase activity"/>
    <property type="evidence" value="ECO:0007669"/>
    <property type="project" value="UniProtKB-KW"/>
</dbReference>
<dbReference type="EMBL" id="JBHTOP010000002">
    <property type="protein sequence ID" value="MFD1670668.1"/>
    <property type="molecule type" value="Genomic_DNA"/>
</dbReference>
<comment type="caution">
    <text evidence="4">The sequence shown here is derived from an EMBL/GenBank/DDBJ whole genome shotgun (WGS) entry which is preliminary data.</text>
</comment>
<dbReference type="PANTHER" id="PTHR11934">
    <property type="entry name" value="RIBOSE-5-PHOSPHATE ISOMERASE"/>
    <property type="match status" value="1"/>
</dbReference>
<reference evidence="5" key="1">
    <citation type="journal article" date="2019" name="Int. J. Syst. Evol. Microbiol.">
        <title>The Global Catalogue of Microorganisms (GCM) 10K type strain sequencing project: providing services to taxonomists for standard genome sequencing and annotation.</title>
        <authorList>
            <consortium name="The Broad Institute Genomics Platform"/>
            <consortium name="The Broad Institute Genome Sequencing Center for Infectious Disease"/>
            <person name="Wu L."/>
            <person name="Ma J."/>
        </authorList>
    </citation>
    <scope>NUCLEOTIDE SEQUENCE [LARGE SCALE GENOMIC DNA]</scope>
    <source>
        <strain evidence="5">CCM 8896</strain>
    </source>
</reference>
<evidence type="ECO:0000313" key="4">
    <source>
        <dbReference type="EMBL" id="MFD1670668.1"/>
    </source>
</evidence>
<gene>
    <name evidence="4" type="ORF">ACFQ5M_01015</name>
</gene>
<proteinExistence type="predicted"/>
<evidence type="ECO:0000256" key="3">
    <source>
        <dbReference type="ARBA" id="ARBA00029734"/>
    </source>
</evidence>
<evidence type="ECO:0000256" key="1">
    <source>
        <dbReference type="ARBA" id="ARBA00011959"/>
    </source>
</evidence>
<dbReference type="RefSeq" id="WP_225423601.1">
    <property type="nucleotide sequence ID" value="NZ_JBHTOP010000002.1"/>
</dbReference>
<evidence type="ECO:0000256" key="2">
    <source>
        <dbReference type="ARBA" id="ARBA00023235"/>
    </source>
</evidence>
<name>A0ABW4J4S2_9LACO</name>
<sequence length="220" mass="24155">MSSVLTTALNLIKPGMTVSLGGGSHVQALAELIQATPNLPVQLCTPSELTRDYCQSIGLPIVANWTTIDLAFDGCDSADQNLNLLKSNGGIHTLEKIYAQASDEYIIMTQSDKVTKTLNSKFPLTLEVIDEAVPQVITAAQQLNLTVQRRLATNFMGYTRSAHGNQLLDCFSQDWHEIHNLDQQLRQLNGVVGTSYFENLATKLLIETPEKTIKILKRGA</sequence>
<dbReference type="Gene3D" id="3.40.50.1360">
    <property type="match status" value="1"/>
</dbReference>
<dbReference type="EC" id="5.3.1.6" evidence="1"/>
<accession>A0ABW4J4S2</accession>
<organism evidence="4 5">
    <name type="scientific">Agrilactobacillus yilanensis</name>
    <dbReference type="NCBI Taxonomy" id="2485997"/>
    <lineage>
        <taxon>Bacteria</taxon>
        <taxon>Bacillati</taxon>
        <taxon>Bacillota</taxon>
        <taxon>Bacilli</taxon>
        <taxon>Lactobacillales</taxon>
        <taxon>Lactobacillaceae</taxon>
        <taxon>Agrilactobacillus</taxon>
    </lineage>
</organism>
<dbReference type="InterPro" id="IPR004788">
    <property type="entry name" value="Ribose5P_isomerase_type_A"/>
</dbReference>
<dbReference type="SUPFAM" id="SSF75445">
    <property type="entry name" value="D-ribose-5-phosphate isomerase (RpiA), lid domain"/>
    <property type="match status" value="1"/>
</dbReference>
<dbReference type="InterPro" id="IPR037171">
    <property type="entry name" value="NagB/RpiA_transferase-like"/>
</dbReference>
<keyword evidence="5" id="KW-1185">Reference proteome</keyword>
<dbReference type="SUPFAM" id="SSF100950">
    <property type="entry name" value="NagB/RpiA/CoA transferase-like"/>
    <property type="match status" value="1"/>
</dbReference>
<dbReference type="Proteomes" id="UP001597267">
    <property type="component" value="Unassembled WGS sequence"/>
</dbReference>
<dbReference type="PANTHER" id="PTHR11934:SF0">
    <property type="entry name" value="RIBOSE-5-PHOSPHATE ISOMERASE"/>
    <property type="match status" value="1"/>
</dbReference>
<evidence type="ECO:0000313" key="5">
    <source>
        <dbReference type="Proteomes" id="UP001597267"/>
    </source>
</evidence>
<keyword evidence="2 4" id="KW-0413">Isomerase</keyword>